<organism evidence="2 3">
    <name type="scientific">Leucocoprinus birnbaumii</name>
    <dbReference type="NCBI Taxonomy" id="56174"/>
    <lineage>
        <taxon>Eukaryota</taxon>
        <taxon>Fungi</taxon>
        <taxon>Dikarya</taxon>
        <taxon>Basidiomycota</taxon>
        <taxon>Agaricomycotina</taxon>
        <taxon>Agaricomycetes</taxon>
        <taxon>Agaricomycetidae</taxon>
        <taxon>Agaricales</taxon>
        <taxon>Agaricineae</taxon>
        <taxon>Agaricaceae</taxon>
        <taxon>Leucocoprinus</taxon>
    </lineage>
</organism>
<dbReference type="Proteomes" id="UP001213000">
    <property type="component" value="Unassembled WGS sequence"/>
</dbReference>
<comment type="caution">
    <text evidence="2">The sequence shown here is derived from an EMBL/GenBank/DDBJ whole genome shotgun (WGS) entry which is preliminary data.</text>
</comment>
<accession>A0AAD5YSP4</accession>
<protein>
    <submittedName>
        <fullName evidence="2">Uncharacterized protein</fullName>
    </submittedName>
</protein>
<sequence>MSCTLTSLTMTGVPSIRDYKELTGRPQGTGIQGFQSGNSSTGADDDGYLADDEGEDSDDEGDDEDDEDDASSVDSDEYMESDDESD</sequence>
<dbReference type="AlphaFoldDB" id="A0AAD5YSP4"/>
<feature type="compositionally biased region" description="Polar residues" evidence="1">
    <location>
        <begin position="32"/>
        <end position="42"/>
    </location>
</feature>
<keyword evidence="3" id="KW-1185">Reference proteome</keyword>
<feature type="compositionally biased region" description="Acidic residues" evidence="1">
    <location>
        <begin position="43"/>
        <end position="86"/>
    </location>
</feature>
<feature type="region of interest" description="Disordered" evidence="1">
    <location>
        <begin position="1"/>
        <end position="86"/>
    </location>
</feature>
<reference evidence="2" key="1">
    <citation type="submission" date="2022-07" db="EMBL/GenBank/DDBJ databases">
        <title>Genome Sequence of Leucocoprinus birnbaumii.</title>
        <authorList>
            <person name="Buettner E."/>
        </authorList>
    </citation>
    <scope>NUCLEOTIDE SEQUENCE</scope>
    <source>
        <strain evidence="2">VT141</strain>
    </source>
</reference>
<feature type="compositionally biased region" description="Polar residues" evidence="1">
    <location>
        <begin position="1"/>
        <end position="12"/>
    </location>
</feature>
<gene>
    <name evidence="2" type="ORF">NP233_g9623</name>
</gene>
<name>A0AAD5YSP4_9AGAR</name>
<evidence type="ECO:0000256" key="1">
    <source>
        <dbReference type="SAM" id="MobiDB-lite"/>
    </source>
</evidence>
<dbReference type="EMBL" id="JANIEX010000879">
    <property type="protein sequence ID" value="KAJ3562357.1"/>
    <property type="molecule type" value="Genomic_DNA"/>
</dbReference>
<evidence type="ECO:0000313" key="2">
    <source>
        <dbReference type="EMBL" id="KAJ3562357.1"/>
    </source>
</evidence>
<proteinExistence type="predicted"/>
<evidence type="ECO:0000313" key="3">
    <source>
        <dbReference type="Proteomes" id="UP001213000"/>
    </source>
</evidence>